<sequence>MFACLIFFSIASVIAIIYHLIKTRNWQRTILYSIIICIPFASFNYGTNNYKEINEKYFGVSAIQTRTSGELGEFVNNVYKVKSQKQNWYVWAPKDSIEKVFKVSPTLQEYPELLQSIEHTPWFAGDISKKPIQGDFLTWVLRSSLSDTGIWKSEKQIDKLFSKVNNEIESAFNTGELEKTDKIQLLSSAVGRNKTEIESLFPLVIHNFRNVMFLQGYTPGAIVGNTAYHPEVGKYASTVTGIEYLKDYSLCNQNAMNHANEQVSIIFKIYSMLNPLLFVGMIIILFFQLILLLYVLIKKRWKIAHTECLLLIGLVVVLFGICIAYSFSINVFHNLYIKNILMTQ</sequence>
<dbReference type="Proteomes" id="UP001285244">
    <property type="component" value="Unassembled WGS sequence"/>
</dbReference>
<dbReference type="EMBL" id="JALBUS010000008">
    <property type="protein sequence ID" value="MDX8417503.1"/>
    <property type="molecule type" value="Genomic_DNA"/>
</dbReference>
<gene>
    <name evidence="2" type="ORF">MOZ64_06565</name>
</gene>
<accession>A0ABU4WMP1</accession>
<evidence type="ECO:0008006" key="4">
    <source>
        <dbReference type="Google" id="ProtNLM"/>
    </source>
</evidence>
<feature type="transmembrane region" description="Helical" evidence="1">
    <location>
        <begin position="309"/>
        <end position="332"/>
    </location>
</feature>
<dbReference type="RefSeq" id="WP_320325790.1">
    <property type="nucleotide sequence ID" value="NZ_JALBUS010000008.1"/>
</dbReference>
<feature type="transmembrane region" description="Helical" evidence="1">
    <location>
        <begin position="276"/>
        <end position="297"/>
    </location>
</feature>
<comment type="caution">
    <text evidence="2">The sequence shown here is derived from an EMBL/GenBank/DDBJ whole genome shotgun (WGS) entry which is preliminary data.</text>
</comment>
<organism evidence="2 3">
    <name type="scientific">Absicoccus intestinalis</name>
    <dbReference type="NCBI Taxonomy" id="2926319"/>
    <lineage>
        <taxon>Bacteria</taxon>
        <taxon>Bacillati</taxon>
        <taxon>Bacillota</taxon>
        <taxon>Erysipelotrichia</taxon>
        <taxon>Erysipelotrichales</taxon>
        <taxon>Erysipelotrichaceae</taxon>
        <taxon>Absicoccus</taxon>
    </lineage>
</organism>
<proteinExistence type="predicted"/>
<keyword evidence="1" id="KW-0812">Transmembrane</keyword>
<keyword evidence="3" id="KW-1185">Reference proteome</keyword>
<name>A0ABU4WMP1_9FIRM</name>
<keyword evidence="1" id="KW-1133">Transmembrane helix</keyword>
<protein>
    <recommendedName>
        <fullName evidence="4">DUF4239 domain-containing protein</fullName>
    </recommendedName>
</protein>
<reference evidence="2 3" key="1">
    <citation type="submission" date="2022-03" db="EMBL/GenBank/DDBJ databases">
        <title>Novel taxa within the pig intestine.</title>
        <authorList>
            <person name="Wylensek D."/>
            <person name="Bishof K."/>
            <person name="Afrizal A."/>
            <person name="Clavel T."/>
        </authorList>
    </citation>
    <scope>NUCLEOTIDE SEQUENCE [LARGE SCALE GENOMIC DNA]</scope>
    <source>
        <strain evidence="2 3">Cla-KB-P134</strain>
    </source>
</reference>
<evidence type="ECO:0000256" key="1">
    <source>
        <dbReference type="SAM" id="Phobius"/>
    </source>
</evidence>
<keyword evidence="1" id="KW-0472">Membrane</keyword>
<evidence type="ECO:0000313" key="3">
    <source>
        <dbReference type="Proteomes" id="UP001285244"/>
    </source>
</evidence>
<evidence type="ECO:0000313" key="2">
    <source>
        <dbReference type="EMBL" id="MDX8417503.1"/>
    </source>
</evidence>